<dbReference type="GO" id="GO:0016740">
    <property type="term" value="F:transferase activity"/>
    <property type="evidence" value="ECO:0007669"/>
    <property type="project" value="UniProtKB-KW"/>
</dbReference>
<dbReference type="PROSITE" id="PS51462">
    <property type="entry name" value="NUDIX"/>
    <property type="match status" value="1"/>
</dbReference>
<keyword evidence="5" id="KW-1185">Reference proteome</keyword>
<dbReference type="RefSeq" id="XP_024748866.1">
    <property type="nucleotide sequence ID" value="XM_024894223.1"/>
</dbReference>
<accession>A0A2T4B893</accession>
<comment type="similarity">
    <text evidence="1 2">Belongs to the eIF-2B alpha/beta/delta subunits family.</text>
</comment>
<dbReference type="InterPro" id="IPR015797">
    <property type="entry name" value="NUDIX_hydrolase-like_dom_sf"/>
</dbReference>
<dbReference type="Proteomes" id="UP000241546">
    <property type="component" value="Unassembled WGS sequence"/>
</dbReference>
<dbReference type="Pfam" id="PF01008">
    <property type="entry name" value="IF-2B"/>
    <property type="match status" value="1"/>
</dbReference>
<dbReference type="OrthoDB" id="206213at2759"/>
<keyword evidence="4" id="KW-0808">Transferase</keyword>
<evidence type="ECO:0000256" key="1">
    <source>
        <dbReference type="ARBA" id="ARBA00007251"/>
    </source>
</evidence>
<feature type="domain" description="Nudix hydrolase" evidence="3">
    <location>
        <begin position="5"/>
        <end position="153"/>
    </location>
</feature>
<dbReference type="EMBL" id="KZ680214">
    <property type="protein sequence ID" value="PTB65546.1"/>
    <property type="molecule type" value="Genomic_DNA"/>
</dbReference>
<evidence type="ECO:0000256" key="2">
    <source>
        <dbReference type="RuleBase" id="RU003814"/>
    </source>
</evidence>
<dbReference type="GO" id="GO:0019509">
    <property type="term" value="P:L-methionine salvage from methylthioadenosine"/>
    <property type="evidence" value="ECO:0007669"/>
    <property type="project" value="TreeGrafter"/>
</dbReference>
<evidence type="ECO:0000259" key="3">
    <source>
        <dbReference type="PROSITE" id="PS51462"/>
    </source>
</evidence>
<evidence type="ECO:0000313" key="4">
    <source>
        <dbReference type="EMBL" id="PTB65546.1"/>
    </source>
</evidence>
<dbReference type="PANTHER" id="PTHR43475">
    <property type="entry name" value="METHYLTHIORIBOSE-1-PHOSPHATE ISOMERASE"/>
    <property type="match status" value="1"/>
</dbReference>
<dbReference type="SUPFAM" id="SSF100950">
    <property type="entry name" value="NagB/RpiA/CoA transferase-like"/>
    <property type="match status" value="1"/>
</dbReference>
<dbReference type="CDD" id="cd18872">
    <property type="entry name" value="NUDIX_eIF-2B"/>
    <property type="match status" value="1"/>
</dbReference>
<dbReference type="Gene3D" id="3.40.50.10470">
    <property type="entry name" value="Translation initiation factor eif-2b, domain 2"/>
    <property type="match status" value="1"/>
</dbReference>
<protein>
    <submittedName>
        <fullName evidence="4">Nagb/rpia/CoA transferase-like protein</fullName>
    </submittedName>
</protein>
<dbReference type="Pfam" id="PF00293">
    <property type="entry name" value="NUDIX"/>
    <property type="match status" value="1"/>
</dbReference>
<dbReference type="InterPro" id="IPR037171">
    <property type="entry name" value="NagB/RpiA_transferase-like"/>
</dbReference>
<dbReference type="InterPro" id="IPR042529">
    <property type="entry name" value="IF_2B-like_C"/>
</dbReference>
<name>A0A2T4B893_9HYPO</name>
<sequence>MAELMECAVAVSFIFQFPDGDEERDPRVALFRRSGQVNTYQHKLAPISGGVEVTDENPLATAWRELREETTLTSDSLKLFRQGKPYSFADPDVGRRWTINPFAFILKPTEEGGKGEKGITIDWEHEGYEWFNPDEVTDDESFQGVPRLKESLRRVWFDIDLGKKAGRALAAALRSLQNDHQSGAGLLAVAAYYHLYEDVIPKLDTSDRDKWWRNVRFAAWHLWKNGRESMGAPILNGMLSILDTIDQRLNSSIQGAPTKDDVVRLCDTISAIRLQRDKTGIEIAKAFSHFLHTRFRPASNDGGPVKILTLSFSSTITNTLARGLSSPPLYVPLDIRVLESRPLFEGVKLARLISTILQGNPDVNATTKLSVYTDASVALASKGAQILLLGADLLDKSGNVCNKIGSLPAVLTAKHVSPDVKVIVLTEKSKIYPFDPPPCEENDAEEVVGAWKRDVLGITSIGEMKRTASVPNVYFEWVPASMVDVYLTEDGPLSREQLLELATGVEEKASRYFDTL</sequence>
<dbReference type="InterPro" id="IPR000649">
    <property type="entry name" value="IF-2B-related"/>
</dbReference>
<dbReference type="GO" id="GO:0046523">
    <property type="term" value="F:S-methyl-5-thioribose-1-phosphate isomerase activity"/>
    <property type="evidence" value="ECO:0007669"/>
    <property type="project" value="TreeGrafter"/>
</dbReference>
<dbReference type="Gene3D" id="3.90.79.10">
    <property type="entry name" value="Nucleoside Triphosphate Pyrophosphohydrolase"/>
    <property type="match status" value="1"/>
</dbReference>
<reference evidence="5" key="1">
    <citation type="submission" date="2016-07" db="EMBL/GenBank/DDBJ databases">
        <title>Multiple horizontal gene transfer events from other fungi enriched the ability of initially mycotrophic Trichoderma (Ascomycota) to feed on dead plant biomass.</title>
        <authorList>
            <consortium name="DOE Joint Genome Institute"/>
            <person name="Atanasova L."/>
            <person name="Chenthamara K."/>
            <person name="Zhang J."/>
            <person name="Grujic M."/>
            <person name="Henrissat B."/>
            <person name="Kuo A."/>
            <person name="Aerts A."/>
            <person name="Salamov A."/>
            <person name="Lipzen A."/>
            <person name="Labutti K."/>
            <person name="Barry K."/>
            <person name="Miao Y."/>
            <person name="Rahimi M.J."/>
            <person name="Shen Q."/>
            <person name="Grigoriev I.V."/>
            <person name="Kubicek C.P."/>
            <person name="Druzhinina I.S."/>
        </authorList>
    </citation>
    <scope>NUCLEOTIDE SEQUENCE [LARGE SCALE GENOMIC DNA]</scope>
    <source>
        <strain evidence="5">TUCIM 6016</strain>
    </source>
</reference>
<dbReference type="InterPro" id="IPR000086">
    <property type="entry name" value="NUDIX_hydrolase_dom"/>
</dbReference>
<dbReference type="AlphaFoldDB" id="A0A2T4B893"/>
<evidence type="ECO:0000313" key="5">
    <source>
        <dbReference type="Proteomes" id="UP000241546"/>
    </source>
</evidence>
<dbReference type="GeneID" id="36602341"/>
<dbReference type="SUPFAM" id="SSF55811">
    <property type="entry name" value="Nudix"/>
    <property type="match status" value="1"/>
</dbReference>
<gene>
    <name evidence="4" type="ORF">BBK36DRAFT_1159694</name>
</gene>
<proteinExistence type="inferred from homology"/>
<organism evidence="4 5">
    <name type="scientific">Trichoderma citrinoviride</name>
    <dbReference type="NCBI Taxonomy" id="58853"/>
    <lineage>
        <taxon>Eukaryota</taxon>
        <taxon>Fungi</taxon>
        <taxon>Dikarya</taxon>
        <taxon>Ascomycota</taxon>
        <taxon>Pezizomycotina</taxon>
        <taxon>Sordariomycetes</taxon>
        <taxon>Hypocreomycetidae</taxon>
        <taxon>Hypocreales</taxon>
        <taxon>Hypocreaceae</taxon>
        <taxon>Trichoderma</taxon>
    </lineage>
</organism>
<dbReference type="PANTHER" id="PTHR43475:SF3">
    <property type="entry name" value="TRANSLATION INITIATION FACTOR EIF-2B SUBUNIT FAMILY PROTEIN (AFU_ORTHOLOGUE AFUA_2G14290)"/>
    <property type="match status" value="1"/>
</dbReference>